<dbReference type="VEuPathDB" id="FungiDB:CIHG_09884"/>
<proteinExistence type="predicted"/>
<evidence type="ECO:0000313" key="1">
    <source>
        <dbReference type="EMBL" id="KMU92045.1"/>
    </source>
</evidence>
<gene>
    <name evidence="1" type="ORF">CIHG_09884</name>
</gene>
<organism evidence="1 2">
    <name type="scientific">Coccidioides immitis H538.4</name>
    <dbReference type="NCBI Taxonomy" id="396776"/>
    <lineage>
        <taxon>Eukaryota</taxon>
        <taxon>Fungi</taxon>
        <taxon>Dikarya</taxon>
        <taxon>Ascomycota</taxon>
        <taxon>Pezizomycotina</taxon>
        <taxon>Eurotiomycetes</taxon>
        <taxon>Eurotiomycetidae</taxon>
        <taxon>Onygenales</taxon>
        <taxon>Onygenaceae</taxon>
        <taxon>Coccidioides</taxon>
    </lineage>
</organism>
<sequence length="132" mass="14685">MGISTCYLGLTRRQPRRVTSNYRLSGRDERSTAVGTETYLRVRRACFKAISRGGYQIHLSFSSQNPTSQLTTPKPVMETGTGQCHHGLGEQLVWMEGYSPFLRLPASQLQGSTDAMGDLNAWPPSCTGMRNR</sequence>
<dbReference type="AlphaFoldDB" id="A0A0J8S3L3"/>
<accession>A0A0J8S3L3</accession>
<reference evidence="2" key="1">
    <citation type="journal article" date="2010" name="Genome Res.">
        <title>Population genomic sequencing of Coccidioides fungi reveals recent hybridization and transposon control.</title>
        <authorList>
            <person name="Neafsey D.E."/>
            <person name="Barker B.M."/>
            <person name="Sharpton T.J."/>
            <person name="Stajich J.E."/>
            <person name="Park D.J."/>
            <person name="Whiston E."/>
            <person name="Hung C.-Y."/>
            <person name="McMahan C."/>
            <person name="White J."/>
            <person name="Sykes S."/>
            <person name="Heiman D."/>
            <person name="Young S."/>
            <person name="Zeng Q."/>
            <person name="Abouelleil A."/>
            <person name="Aftuck L."/>
            <person name="Bessette D."/>
            <person name="Brown A."/>
            <person name="FitzGerald M."/>
            <person name="Lui A."/>
            <person name="Macdonald J.P."/>
            <person name="Priest M."/>
            <person name="Orbach M.J."/>
            <person name="Galgiani J.N."/>
            <person name="Kirkland T.N."/>
            <person name="Cole G.T."/>
            <person name="Birren B.W."/>
            <person name="Henn M.R."/>
            <person name="Taylor J.W."/>
            <person name="Rounsley S.D."/>
        </authorList>
    </citation>
    <scope>NUCLEOTIDE SEQUENCE [LARGE SCALE GENOMIC DNA]</scope>
    <source>
        <strain evidence="2">H538.4</strain>
    </source>
</reference>
<evidence type="ECO:0000313" key="2">
    <source>
        <dbReference type="Proteomes" id="UP000054563"/>
    </source>
</evidence>
<protein>
    <submittedName>
        <fullName evidence="1">Uncharacterized protein</fullName>
    </submittedName>
</protein>
<dbReference type="Proteomes" id="UP000054563">
    <property type="component" value="Unassembled WGS sequence"/>
</dbReference>
<name>A0A0J8S3L3_COCIT</name>
<dbReference type="EMBL" id="DS017052">
    <property type="protein sequence ID" value="KMU92045.1"/>
    <property type="molecule type" value="Genomic_DNA"/>
</dbReference>